<dbReference type="InterPro" id="IPR023409">
    <property type="entry name" value="14-3-3_CS"/>
</dbReference>
<dbReference type="InterPro" id="IPR023410">
    <property type="entry name" value="14-3-3_domain"/>
</dbReference>
<dbReference type="STRING" id="64571.A0A1Y2GXH6"/>
<feature type="site" description="Interaction with phosphoserine on interacting protein" evidence="2">
    <location>
        <position position="51"/>
    </location>
</feature>
<dbReference type="InterPro" id="IPR000308">
    <property type="entry name" value="14-3-3"/>
</dbReference>
<dbReference type="PROSITE" id="PS00796">
    <property type="entry name" value="1433_1"/>
    <property type="match status" value="1"/>
</dbReference>
<dbReference type="PRINTS" id="PR00305">
    <property type="entry name" value="1433ZETA"/>
</dbReference>
<dbReference type="AlphaFoldDB" id="A0A1Y2GXH6"/>
<gene>
    <name evidence="4" type="ORF">BCR41DRAFT_376763</name>
</gene>
<dbReference type="InterPro" id="IPR036815">
    <property type="entry name" value="14-3-3_dom_sf"/>
</dbReference>
<comment type="similarity">
    <text evidence="1">Belongs to the 14-3-3 family.</text>
</comment>
<dbReference type="PIRSF" id="PIRSF000868">
    <property type="entry name" value="14-3-3"/>
    <property type="match status" value="1"/>
</dbReference>
<evidence type="ECO:0000256" key="1">
    <source>
        <dbReference type="ARBA" id="ARBA00006141"/>
    </source>
</evidence>
<protein>
    <submittedName>
        <fullName evidence="4">14-3-3 domain-containing protein</fullName>
    </submittedName>
</protein>
<dbReference type="PANTHER" id="PTHR18860">
    <property type="entry name" value="14-3-3 PROTEIN"/>
    <property type="match status" value="1"/>
</dbReference>
<evidence type="ECO:0000256" key="2">
    <source>
        <dbReference type="PIRSR" id="PIRSR000868-1"/>
    </source>
</evidence>
<dbReference type="Pfam" id="PF00244">
    <property type="entry name" value="14-3-3"/>
    <property type="match status" value="1"/>
</dbReference>
<proteinExistence type="inferred from homology"/>
<feature type="site" description="Interaction with phosphoserine on interacting protein" evidence="2">
    <location>
        <position position="127"/>
    </location>
</feature>
<accession>A0A1Y2GXH6</accession>
<dbReference type="OrthoDB" id="10260625at2759"/>
<evidence type="ECO:0000259" key="3">
    <source>
        <dbReference type="SMART" id="SM00101"/>
    </source>
</evidence>
<dbReference type="SMART" id="SM00101">
    <property type="entry name" value="14_3_3"/>
    <property type="match status" value="1"/>
</dbReference>
<dbReference type="SUPFAM" id="SSF48445">
    <property type="entry name" value="14-3-3 protein"/>
    <property type="match status" value="1"/>
</dbReference>
<reference evidence="4 5" key="1">
    <citation type="submission" date="2016-07" db="EMBL/GenBank/DDBJ databases">
        <title>Pervasive Adenine N6-methylation of Active Genes in Fungi.</title>
        <authorList>
            <consortium name="DOE Joint Genome Institute"/>
            <person name="Mondo S.J."/>
            <person name="Dannebaum R.O."/>
            <person name="Kuo R.C."/>
            <person name="Labutti K."/>
            <person name="Haridas S."/>
            <person name="Kuo A."/>
            <person name="Salamov A."/>
            <person name="Ahrendt S.R."/>
            <person name="Lipzen A."/>
            <person name="Sullivan W."/>
            <person name="Andreopoulos W.B."/>
            <person name="Clum A."/>
            <person name="Lindquist E."/>
            <person name="Daum C."/>
            <person name="Ramamoorthy G.K."/>
            <person name="Gryganskyi A."/>
            <person name="Culley D."/>
            <person name="Magnuson J.K."/>
            <person name="James T.Y."/>
            <person name="O'Malley M.A."/>
            <person name="Stajich J.E."/>
            <person name="Spatafora J.W."/>
            <person name="Visel A."/>
            <person name="Grigoriev I.V."/>
        </authorList>
    </citation>
    <scope>NUCLEOTIDE SEQUENCE [LARGE SCALE GENOMIC DNA]</scope>
    <source>
        <strain evidence="4 5">NRRL 3116</strain>
    </source>
</reference>
<dbReference type="Proteomes" id="UP000193648">
    <property type="component" value="Unassembled WGS sequence"/>
</dbReference>
<dbReference type="GeneID" id="33568910"/>
<keyword evidence="5" id="KW-1185">Reference proteome</keyword>
<evidence type="ECO:0000313" key="4">
    <source>
        <dbReference type="EMBL" id="ORZ26989.1"/>
    </source>
</evidence>
<dbReference type="RefSeq" id="XP_021884736.1">
    <property type="nucleotide sequence ID" value="XM_022027067.1"/>
</dbReference>
<evidence type="ECO:0000313" key="5">
    <source>
        <dbReference type="Proteomes" id="UP000193648"/>
    </source>
</evidence>
<feature type="domain" description="14-3-3" evidence="3">
    <location>
        <begin position="3"/>
        <end position="226"/>
    </location>
</feature>
<comment type="caution">
    <text evidence="4">The sequence shown here is derived from an EMBL/GenBank/DDBJ whole genome shotgun (WGS) entry which is preliminary data.</text>
</comment>
<dbReference type="CDD" id="cd08774">
    <property type="entry name" value="14-3-3"/>
    <property type="match status" value="1"/>
</dbReference>
<dbReference type="Gene3D" id="1.20.190.20">
    <property type="entry name" value="14-3-3 domain"/>
    <property type="match status" value="1"/>
</dbReference>
<dbReference type="InParanoid" id="A0A1Y2GXH6"/>
<dbReference type="EMBL" id="MCFF01000005">
    <property type="protein sequence ID" value="ORZ26989.1"/>
    <property type="molecule type" value="Genomic_DNA"/>
</dbReference>
<organism evidence="4 5">
    <name type="scientific">Lobosporangium transversale</name>
    <dbReference type="NCBI Taxonomy" id="64571"/>
    <lineage>
        <taxon>Eukaryota</taxon>
        <taxon>Fungi</taxon>
        <taxon>Fungi incertae sedis</taxon>
        <taxon>Mucoromycota</taxon>
        <taxon>Mortierellomycotina</taxon>
        <taxon>Mortierellomycetes</taxon>
        <taxon>Mortierellales</taxon>
        <taxon>Mortierellaceae</taxon>
        <taxon>Lobosporangium</taxon>
    </lineage>
</organism>
<sequence>MGFLAKVAEQAERYDEMARHLKEITKLKSPLSLEERNLLSVAYKNIIGAHRSSHRLITSISEKQQQVGNEDYVQALEDYKAKVEQDIMTTCKEVFRTLDEDIIPFVEEKDKDENLVFYYKMKADYYRYLAEINNANAAEDAKTWYNKGTEVAQNLVPGNPIRLGLALNVSVFYFEIVKDPKEACDIAKKAFDDAIEEQDTISGDSTMIMQLLRDNLQLWSESEADA</sequence>
<name>A0A1Y2GXH6_9FUNG</name>